<evidence type="ECO:0000313" key="3">
    <source>
        <dbReference type="Proteomes" id="UP000182149"/>
    </source>
</evidence>
<dbReference type="EMBL" id="JXKD01000010">
    <property type="protein sequence ID" value="OJG10148.1"/>
    <property type="molecule type" value="Genomic_DNA"/>
</dbReference>
<proteinExistence type="predicted"/>
<gene>
    <name evidence="2" type="ORF">RU93_GL000398</name>
</gene>
<dbReference type="InterPro" id="IPR014922">
    <property type="entry name" value="YdhG-like"/>
</dbReference>
<dbReference type="OrthoDB" id="384795at2"/>
<dbReference type="Proteomes" id="UP000182149">
    <property type="component" value="Unassembled WGS sequence"/>
</dbReference>
<dbReference type="RefSeq" id="WP_071875111.1">
    <property type="nucleotide sequence ID" value="NZ_JBHSHF010000006.1"/>
</dbReference>
<sequence length="122" mass="14651">MTIFEDYLATLEKSEQREKMATLLTWIAQHYPDLTPVIKWKQPMFIEHGTYIIGLSASKHHFSLSPEAKTIRLFEDEIKAADYETTINTIKIKWTQPLDYELFKKMIDYNRTDKKEMTQFWR</sequence>
<organism evidence="2 3">
    <name type="scientific">Enterococcus aquimarinus</name>
    <dbReference type="NCBI Taxonomy" id="328396"/>
    <lineage>
        <taxon>Bacteria</taxon>
        <taxon>Bacillati</taxon>
        <taxon>Bacillota</taxon>
        <taxon>Bacilli</taxon>
        <taxon>Lactobacillales</taxon>
        <taxon>Enterococcaceae</taxon>
        <taxon>Enterococcus</taxon>
    </lineage>
</organism>
<reference evidence="2 3" key="1">
    <citation type="submission" date="2014-12" db="EMBL/GenBank/DDBJ databases">
        <title>Draft genome sequences of 29 type strains of Enterococci.</title>
        <authorList>
            <person name="Zhong Z."/>
            <person name="Sun Z."/>
            <person name="Liu W."/>
            <person name="Zhang W."/>
            <person name="Zhang H."/>
        </authorList>
    </citation>
    <scope>NUCLEOTIDE SEQUENCE [LARGE SCALE GENOMIC DNA]</scope>
    <source>
        <strain evidence="2 3">DSM 17690</strain>
    </source>
</reference>
<name>A0A1L8QRJ1_9ENTE</name>
<dbReference type="Gene3D" id="3.90.1150.200">
    <property type="match status" value="1"/>
</dbReference>
<protein>
    <recommendedName>
        <fullName evidence="1">YdhG-like domain-containing protein</fullName>
    </recommendedName>
</protein>
<accession>A0A1L8QRJ1</accession>
<dbReference type="AlphaFoldDB" id="A0A1L8QRJ1"/>
<evidence type="ECO:0000259" key="1">
    <source>
        <dbReference type="Pfam" id="PF08818"/>
    </source>
</evidence>
<evidence type="ECO:0000313" key="2">
    <source>
        <dbReference type="EMBL" id="OJG10148.1"/>
    </source>
</evidence>
<feature type="domain" description="YdhG-like" evidence="1">
    <location>
        <begin position="16"/>
        <end position="108"/>
    </location>
</feature>
<dbReference type="SUPFAM" id="SSF159888">
    <property type="entry name" value="YdhG-like"/>
    <property type="match status" value="1"/>
</dbReference>
<dbReference type="STRING" id="328396.RU93_GL000398"/>
<comment type="caution">
    <text evidence="2">The sequence shown here is derived from an EMBL/GenBank/DDBJ whole genome shotgun (WGS) entry which is preliminary data.</text>
</comment>
<dbReference type="Pfam" id="PF08818">
    <property type="entry name" value="DUF1801"/>
    <property type="match status" value="1"/>
</dbReference>
<keyword evidence="3" id="KW-1185">Reference proteome</keyword>